<dbReference type="SMART" id="SM00744">
    <property type="entry name" value="RINGv"/>
    <property type="match status" value="1"/>
</dbReference>
<dbReference type="PANTHER" id="PTHR46214:SF30">
    <property type="entry name" value="OS01G0850200 PROTEIN"/>
    <property type="match status" value="1"/>
</dbReference>
<dbReference type="GO" id="GO:0008270">
    <property type="term" value="F:zinc ion binding"/>
    <property type="evidence" value="ECO:0007669"/>
    <property type="project" value="UniProtKB-KW"/>
</dbReference>
<dbReference type="AlphaFoldDB" id="A0AAV0ETA1"/>
<dbReference type="Proteomes" id="UP001152523">
    <property type="component" value="Unassembled WGS sequence"/>
</dbReference>
<keyword evidence="2" id="KW-0863">Zinc-finger</keyword>
<evidence type="ECO:0000259" key="4">
    <source>
        <dbReference type="SMART" id="SM00744"/>
    </source>
</evidence>
<evidence type="ECO:0000256" key="3">
    <source>
        <dbReference type="ARBA" id="ARBA00022833"/>
    </source>
</evidence>
<comment type="caution">
    <text evidence="5">The sequence shown here is derived from an EMBL/GenBank/DDBJ whole genome shotgun (WGS) entry which is preliminary data.</text>
</comment>
<dbReference type="SUPFAM" id="SSF57850">
    <property type="entry name" value="RING/U-box"/>
    <property type="match status" value="1"/>
</dbReference>
<keyword evidence="3" id="KW-0862">Zinc</keyword>
<feature type="domain" description="RING-CH-type" evidence="4">
    <location>
        <begin position="81"/>
        <end position="129"/>
    </location>
</feature>
<protein>
    <recommendedName>
        <fullName evidence="4">RING-CH-type domain-containing protein</fullName>
    </recommendedName>
</protein>
<evidence type="ECO:0000256" key="2">
    <source>
        <dbReference type="ARBA" id="ARBA00022771"/>
    </source>
</evidence>
<dbReference type="EMBL" id="CAMAPF010000942">
    <property type="protein sequence ID" value="CAH9126467.1"/>
    <property type="molecule type" value="Genomic_DNA"/>
</dbReference>
<gene>
    <name evidence="5" type="ORF">CEPIT_LOCUS27553</name>
</gene>
<dbReference type="Pfam" id="PF12906">
    <property type="entry name" value="RINGv"/>
    <property type="match status" value="1"/>
</dbReference>
<evidence type="ECO:0000313" key="5">
    <source>
        <dbReference type="EMBL" id="CAH9126467.1"/>
    </source>
</evidence>
<accession>A0AAV0ETA1</accession>
<dbReference type="InterPro" id="IPR011016">
    <property type="entry name" value="Znf_RING-CH"/>
</dbReference>
<dbReference type="PANTHER" id="PTHR46214">
    <property type="entry name" value="ZINC FINGER, RING-CH-TYPE"/>
    <property type="match status" value="1"/>
</dbReference>
<evidence type="ECO:0000313" key="6">
    <source>
        <dbReference type="Proteomes" id="UP001152523"/>
    </source>
</evidence>
<name>A0AAV0ETA1_9ASTE</name>
<reference evidence="5" key="1">
    <citation type="submission" date="2022-07" db="EMBL/GenBank/DDBJ databases">
        <authorList>
            <person name="Macas J."/>
            <person name="Novak P."/>
            <person name="Neumann P."/>
        </authorList>
    </citation>
    <scope>NUCLEOTIDE SEQUENCE</scope>
</reference>
<proteinExistence type="predicted"/>
<keyword evidence="1" id="KW-0479">Metal-binding</keyword>
<keyword evidence="6" id="KW-1185">Reference proteome</keyword>
<sequence>MQSLHRPDVDSEAGSCRNGCGCHSSAVSGGGHGGCGSSSSTLDAEKLQQQRRISSVSSECFVEVDLEAPSKEEAKLHSKKDCRICHLSIDLESQESGVIFELGCSCKNDLAAAHKHCAEAWFKIKGNSYQTLALFCIGSAMSTMSLTLLDNTPYMDSGATSHMTFDKGLVRFVDQ</sequence>
<evidence type="ECO:0000256" key="1">
    <source>
        <dbReference type="ARBA" id="ARBA00022723"/>
    </source>
</evidence>
<dbReference type="Gene3D" id="3.30.40.10">
    <property type="entry name" value="Zinc/RING finger domain, C3HC4 (zinc finger)"/>
    <property type="match status" value="1"/>
</dbReference>
<organism evidence="5 6">
    <name type="scientific">Cuscuta epithymum</name>
    <dbReference type="NCBI Taxonomy" id="186058"/>
    <lineage>
        <taxon>Eukaryota</taxon>
        <taxon>Viridiplantae</taxon>
        <taxon>Streptophyta</taxon>
        <taxon>Embryophyta</taxon>
        <taxon>Tracheophyta</taxon>
        <taxon>Spermatophyta</taxon>
        <taxon>Magnoliopsida</taxon>
        <taxon>eudicotyledons</taxon>
        <taxon>Gunneridae</taxon>
        <taxon>Pentapetalae</taxon>
        <taxon>asterids</taxon>
        <taxon>lamiids</taxon>
        <taxon>Solanales</taxon>
        <taxon>Convolvulaceae</taxon>
        <taxon>Cuscuteae</taxon>
        <taxon>Cuscuta</taxon>
        <taxon>Cuscuta subgen. Cuscuta</taxon>
    </lineage>
</organism>
<dbReference type="InterPro" id="IPR013083">
    <property type="entry name" value="Znf_RING/FYVE/PHD"/>
</dbReference>